<evidence type="ECO:0000313" key="3">
    <source>
        <dbReference type="Proteomes" id="UP000008827"/>
    </source>
</evidence>
<keyword evidence="3" id="KW-1185">Reference proteome</keyword>
<name>A0A0R0JTF4_SOYBN</name>
<gene>
    <name evidence="1" type="ORF">GLYMA_06G306600</name>
</gene>
<reference evidence="1 2" key="1">
    <citation type="journal article" date="2010" name="Nature">
        <title>Genome sequence of the palaeopolyploid soybean.</title>
        <authorList>
            <person name="Schmutz J."/>
            <person name="Cannon S.B."/>
            <person name="Schlueter J."/>
            <person name="Ma J."/>
            <person name="Mitros T."/>
            <person name="Nelson W."/>
            <person name="Hyten D.L."/>
            <person name="Song Q."/>
            <person name="Thelen J.J."/>
            <person name="Cheng J."/>
            <person name="Xu D."/>
            <person name="Hellsten U."/>
            <person name="May G.D."/>
            <person name="Yu Y."/>
            <person name="Sakurai T."/>
            <person name="Umezawa T."/>
            <person name="Bhattacharyya M.K."/>
            <person name="Sandhu D."/>
            <person name="Valliyodan B."/>
            <person name="Lindquist E."/>
            <person name="Peto M."/>
            <person name="Grant D."/>
            <person name="Shu S."/>
            <person name="Goodstein D."/>
            <person name="Barry K."/>
            <person name="Futrell-Griggs M."/>
            <person name="Abernathy B."/>
            <person name="Du J."/>
            <person name="Tian Z."/>
            <person name="Zhu L."/>
            <person name="Gill N."/>
            <person name="Joshi T."/>
            <person name="Libault M."/>
            <person name="Sethuraman A."/>
            <person name="Zhang X.-C."/>
            <person name="Shinozaki K."/>
            <person name="Nguyen H.T."/>
            <person name="Wing R.A."/>
            <person name="Cregan P."/>
            <person name="Specht J."/>
            <person name="Grimwood J."/>
            <person name="Rokhsar D."/>
            <person name="Stacey G."/>
            <person name="Shoemaker R.C."/>
            <person name="Jackson S.A."/>
        </authorList>
    </citation>
    <scope>NUCLEOTIDE SEQUENCE</scope>
    <source>
        <strain evidence="2">cv. Williams 82</strain>
        <tissue evidence="1">Callus</tissue>
    </source>
</reference>
<sequence>MNWSEDLNQFISIFLSIRSLNEFKPKFEELINQNSLVRPIKTRLQIDQVMNQNNKRHPEILLVTENC</sequence>
<dbReference type="EMBL" id="CM000839">
    <property type="protein sequence ID" value="KRH56146.1"/>
    <property type="molecule type" value="Genomic_DNA"/>
</dbReference>
<dbReference type="InParanoid" id="A0A0R0JTF4"/>
<protein>
    <submittedName>
        <fullName evidence="1 2">Uncharacterized protein</fullName>
    </submittedName>
</protein>
<dbReference type="Gramene" id="KRH56146">
    <property type="protein sequence ID" value="KRH56146"/>
    <property type="gene ID" value="GLYMA_06G306600"/>
</dbReference>
<organism evidence="1">
    <name type="scientific">Glycine max</name>
    <name type="common">Soybean</name>
    <name type="synonym">Glycine hispida</name>
    <dbReference type="NCBI Taxonomy" id="3847"/>
    <lineage>
        <taxon>Eukaryota</taxon>
        <taxon>Viridiplantae</taxon>
        <taxon>Streptophyta</taxon>
        <taxon>Embryophyta</taxon>
        <taxon>Tracheophyta</taxon>
        <taxon>Spermatophyta</taxon>
        <taxon>Magnoliopsida</taxon>
        <taxon>eudicotyledons</taxon>
        <taxon>Gunneridae</taxon>
        <taxon>Pentapetalae</taxon>
        <taxon>rosids</taxon>
        <taxon>fabids</taxon>
        <taxon>Fabales</taxon>
        <taxon>Fabaceae</taxon>
        <taxon>Papilionoideae</taxon>
        <taxon>50 kb inversion clade</taxon>
        <taxon>NPAAA clade</taxon>
        <taxon>indigoferoid/millettioid clade</taxon>
        <taxon>Phaseoleae</taxon>
        <taxon>Glycine</taxon>
        <taxon>Glycine subgen. Soja</taxon>
    </lineage>
</organism>
<accession>A0A0R0JTF4</accession>
<dbReference type="EnsemblPlants" id="KRH56146">
    <property type="protein sequence ID" value="KRH56146"/>
    <property type="gene ID" value="GLYMA_06G306600"/>
</dbReference>
<dbReference type="Proteomes" id="UP000008827">
    <property type="component" value="Chromosome 6"/>
</dbReference>
<dbReference type="AlphaFoldDB" id="A0A0R0JTF4"/>
<evidence type="ECO:0000313" key="2">
    <source>
        <dbReference type="EnsemblPlants" id="KRH56146"/>
    </source>
</evidence>
<proteinExistence type="predicted"/>
<evidence type="ECO:0000313" key="1">
    <source>
        <dbReference type="EMBL" id="KRH56146.1"/>
    </source>
</evidence>
<reference evidence="1" key="3">
    <citation type="submission" date="2018-07" db="EMBL/GenBank/DDBJ databases">
        <title>WGS assembly of Glycine max.</title>
        <authorList>
            <person name="Schmutz J."/>
            <person name="Cannon S."/>
            <person name="Schlueter J."/>
            <person name="Ma J."/>
            <person name="Mitros T."/>
            <person name="Nelson W."/>
            <person name="Hyten D."/>
            <person name="Song Q."/>
            <person name="Thelen J."/>
            <person name="Cheng J."/>
            <person name="Xu D."/>
            <person name="Hellsten U."/>
            <person name="May G."/>
            <person name="Yu Y."/>
            <person name="Sakurai T."/>
            <person name="Umezawa T."/>
            <person name="Bhattacharyya M."/>
            <person name="Sandhu D."/>
            <person name="Valliyodan B."/>
            <person name="Lindquist E."/>
            <person name="Peto M."/>
            <person name="Grant D."/>
            <person name="Shu S."/>
            <person name="Goodstein D."/>
            <person name="Barry K."/>
            <person name="Futrell-Griggs M."/>
            <person name="Abernathy B."/>
            <person name="Du J."/>
            <person name="Tian Z."/>
            <person name="Zhu L."/>
            <person name="Gill N."/>
            <person name="Joshi T."/>
            <person name="Libault M."/>
            <person name="Sethuraman A."/>
            <person name="Zhang X."/>
            <person name="Shinozaki K."/>
            <person name="Nguyen H."/>
            <person name="Wing R."/>
            <person name="Cregan P."/>
            <person name="Specht J."/>
            <person name="Grimwood J."/>
            <person name="Rokhsar D."/>
            <person name="Stacey G."/>
            <person name="Shoemaker R."/>
            <person name="Jackson S."/>
        </authorList>
    </citation>
    <scope>NUCLEOTIDE SEQUENCE</scope>
    <source>
        <tissue evidence="1">Callus</tissue>
    </source>
</reference>
<reference evidence="2" key="2">
    <citation type="submission" date="2018-02" db="UniProtKB">
        <authorList>
            <consortium name="EnsemblPlants"/>
        </authorList>
    </citation>
    <scope>IDENTIFICATION</scope>
    <source>
        <strain evidence="2">Williams 82</strain>
    </source>
</reference>